<dbReference type="EMBL" id="MU864437">
    <property type="protein sequence ID" value="KAK4185901.1"/>
    <property type="molecule type" value="Genomic_DNA"/>
</dbReference>
<keyword evidence="1" id="KW-0732">Signal</keyword>
<reference evidence="2" key="1">
    <citation type="journal article" date="2023" name="Mol. Phylogenet. Evol.">
        <title>Genome-scale phylogeny and comparative genomics of the fungal order Sordariales.</title>
        <authorList>
            <person name="Hensen N."/>
            <person name="Bonometti L."/>
            <person name="Westerberg I."/>
            <person name="Brannstrom I.O."/>
            <person name="Guillou S."/>
            <person name="Cros-Aarteil S."/>
            <person name="Calhoun S."/>
            <person name="Haridas S."/>
            <person name="Kuo A."/>
            <person name="Mondo S."/>
            <person name="Pangilinan J."/>
            <person name="Riley R."/>
            <person name="LaButti K."/>
            <person name="Andreopoulos B."/>
            <person name="Lipzen A."/>
            <person name="Chen C."/>
            <person name="Yan M."/>
            <person name="Daum C."/>
            <person name="Ng V."/>
            <person name="Clum A."/>
            <person name="Steindorff A."/>
            <person name="Ohm R.A."/>
            <person name="Martin F."/>
            <person name="Silar P."/>
            <person name="Natvig D.O."/>
            <person name="Lalanne C."/>
            <person name="Gautier V."/>
            <person name="Ament-Velasquez S.L."/>
            <person name="Kruys A."/>
            <person name="Hutchinson M.I."/>
            <person name="Powell A.J."/>
            <person name="Barry K."/>
            <person name="Miller A.N."/>
            <person name="Grigoriev I.V."/>
            <person name="Debuchy R."/>
            <person name="Gladieux P."/>
            <person name="Hiltunen Thoren M."/>
            <person name="Johannesson H."/>
        </authorList>
    </citation>
    <scope>NUCLEOTIDE SEQUENCE</scope>
    <source>
        <strain evidence="2">PSN309</strain>
    </source>
</reference>
<comment type="caution">
    <text evidence="2">The sequence shown here is derived from an EMBL/GenBank/DDBJ whole genome shotgun (WGS) entry which is preliminary data.</text>
</comment>
<evidence type="ECO:0000313" key="2">
    <source>
        <dbReference type="EMBL" id="KAK4185901.1"/>
    </source>
</evidence>
<reference evidence="2" key="2">
    <citation type="submission" date="2023-05" db="EMBL/GenBank/DDBJ databases">
        <authorList>
            <consortium name="Lawrence Berkeley National Laboratory"/>
            <person name="Steindorff A."/>
            <person name="Hensen N."/>
            <person name="Bonometti L."/>
            <person name="Westerberg I."/>
            <person name="Brannstrom I.O."/>
            <person name="Guillou S."/>
            <person name="Cros-Aarteil S."/>
            <person name="Calhoun S."/>
            <person name="Haridas S."/>
            <person name="Kuo A."/>
            <person name="Mondo S."/>
            <person name="Pangilinan J."/>
            <person name="Riley R."/>
            <person name="Labutti K."/>
            <person name="Andreopoulos B."/>
            <person name="Lipzen A."/>
            <person name="Chen C."/>
            <person name="Yanf M."/>
            <person name="Daum C."/>
            <person name="Ng V."/>
            <person name="Clum A."/>
            <person name="Ohm R."/>
            <person name="Martin F."/>
            <person name="Silar P."/>
            <person name="Natvig D."/>
            <person name="Lalanne C."/>
            <person name="Gautier V."/>
            <person name="Ament-Velasquez S.L."/>
            <person name="Kruys A."/>
            <person name="Hutchinson M.I."/>
            <person name="Powell A.J."/>
            <person name="Barry K."/>
            <person name="Miller A.N."/>
            <person name="Grigoriev I.V."/>
            <person name="Debuchy R."/>
            <person name="Gladieux P."/>
            <person name="Thoren M.H."/>
            <person name="Johannesson H."/>
        </authorList>
    </citation>
    <scope>NUCLEOTIDE SEQUENCE</scope>
    <source>
        <strain evidence="2">PSN309</strain>
    </source>
</reference>
<organism evidence="2 3">
    <name type="scientific">Podospora australis</name>
    <dbReference type="NCBI Taxonomy" id="1536484"/>
    <lineage>
        <taxon>Eukaryota</taxon>
        <taxon>Fungi</taxon>
        <taxon>Dikarya</taxon>
        <taxon>Ascomycota</taxon>
        <taxon>Pezizomycotina</taxon>
        <taxon>Sordariomycetes</taxon>
        <taxon>Sordariomycetidae</taxon>
        <taxon>Sordariales</taxon>
        <taxon>Podosporaceae</taxon>
        <taxon>Podospora</taxon>
    </lineage>
</organism>
<accession>A0AAN7AES2</accession>
<proteinExistence type="predicted"/>
<evidence type="ECO:0000313" key="3">
    <source>
        <dbReference type="Proteomes" id="UP001302126"/>
    </source>
</evidence>
<keyword evidence="3" id="KW-1185">Reference proteome</keyword>
<dbReference type="AlphaFoldDB" id="A0AAN7AES2"/>
<sequence length="115" mass="12382">MQFTTALVALMATLTLAAPAPLSAPVDEVVAVEARQSAITVQLEIDFDTFIQRNVNVGNSLNANRNLIRATLVAGPSNARCQAFNGNTPIGAPIIRNQDTIFNYGRLVFVSHIRC</sequence>
<gene>
    <name evidence="2" type="ORF">QBC35DRAFT_502763</name>
</gene>
<feature type="signal peptide" evidence="1">
    <location>
        <begin position="1"/>
        <end position="17"/>
    </location>
</feature>
<evidence type="ECO:0000256" key="1">
    <source>
        <dbReference type="SAM" id="SignalP"/>
    </source>
</evidence>
<dbReference type="Proteomes" id="UP001302126">
    <property type="component" value="Unassembled WGS sequence"/>
</dbReference>
<protein>
    <submittedName>
        <fullName evidence="2">Uncharacterized protein</fullName>
    </submittedName>
</protein>
<name>A0AAN7AES2_9PEZI</name>
<feature type="chain" id="PRO_5042902814" evidence="1">
    <location>
        <begin position="18"/>
        <end position="115"/>
    </location>
</feature>